<gene>
    <name evidence="8" type="ORF">Sjap_012170</name>
</gene>
<dbReference type="GO" id="GO:0016125">
    <property type="term" value="P:sterol metabolic process"/>
    <property type="evidence" value="ECO:0007669"/>
    <property type="project" value="TreeGrafter"/>
</dbReference>
<dbReference type="Pfam" id="PF00067">
    <property type="entry name" value="p450"/>
    <property type="match status" value="1"/>
</dbReference>
<dbReference type="PRINTS" id="PR00463">
    <property type="entry name" value="EP450I"/>
</dbReference>
<dbReference type="Gene3D" id="1.10.630.10">
    <property type="entry name" value="Cytochrome P450"/>
    <property type="match status" value="1"/>
</dbReference>
<keyword evidence="9" id="KW-1185">Reference proteome</keyword>
<comment type="cofactor">
    <cofactor evidence="7">
        <name>heme</name>
        <dbReference type="ChEBI" id="CHEBI:30413"/>
    </cofactor>
</comment>
<evidence type="ECO:0000256" key="7">
    <source>
        <dbReference type="PIRSR" id="PIRSR602401-1"/>
    </source>
</evidence>
<keyword evidence="2 7" id="KW-0349">Heme</keyword>
<dbReference type="GO" id="GO:0005506">
    <property type="term" value="F:iron ion binding"/>
    <property type="evidence" value="ECO:0007669"/>
    <property type="project" value="InterPro"/>
</dbReference>
<evidence type="ECO:0008006" key="10">
    <source>
        <dbReference type="Google" id="ProtNLM"/>
    </source>
</evidence>
<dbReference type="GO" id="GO:0016705">
    <property type="term" value="F:oxidoreductase activity, acting on paired donors, with incorporation or reduction of molecular oxygen"/>
    <property type="evidence" value="ECO:0007669"/>
    <property type="project" value="InterPro"/>
</dbReference>
<name>A0AAP0IX76_9MAGN</name>
<evidence type="ECO:0000313" key="9">
    <source>
        <dbReference type="Proteomes" id="UP001417504"/>
    </source>
</evidence>
<evidence type="ECO:0000256" key="5">
    <source>
        <dbReference type="ARBA" id="ARBA00023004"/>
    </source>
</evidence>
<evidence type="ECO:0000256" key="1">
    <source>
        <dbReference type="ARBA" id="ARBA00010617"/>
    </source>
</evidence>
<dbReference type="InterPro" id="IPR036396">
    <property type="entry name" value="Cyt_P450_sf"/>
</dbReference>
<organism evidence="8 9">
    <name type="scientific">Stephania japonica</name>
    <dbReference type="NCBI Taxonomy" id="461633"/>
    <lineage>
        <taxon>Eukaryota</taxon>
        <taxon>Viridiplantae</taxon>
        <taxon>Streptophyta</taxon>
        <taxon>Embryophyta</taxon>
        <taxon>Tracheophyta</taxon>
        <taxon>Spermatophyta</taxon>
        <taxon>Magnoliopsida</taxon>
        <taxon>Ranunculales</taxon>
        <taxon>Menispermaceae</taxon>
        <taxon>Menispermoideae</taxon>
        <taxon>Cissampelideae</taxon>
        <taxon>Stephania</taxon>
    </lineage>
</organism>
<accession>A0AAP0IX76</accession>
<reference evidence="8 9" key="1">
    <citation type="submission" date="2024-01" db="EMBL/GenBank/DDBJ databases">
        <title>Genome assemblies of Stephania.</title>
        <authorList>
            <person name="Yang L."/>
        </authorList>
    </citation>
    <scope>NUCLEOTIDE SEQUENCE [LARGE SCALE GENOMIC DNA]</scope>
    <source>
        <strain evidence="8">QJT</strain>
        <tissue evidence="8">Leaf</tissue>
    </source>
</reference>
<comment type="caution">
    <text evidence="8">The sequence shown here is derived from an EMBL/GenBank/DDBJ whole genome shotgun (WGS) entry which is preliminary data.</text>
</comment>
<dbReference type="AlphaFoldDB" id="A0AAP0IX76"/>
<evidence type="ECO:0000256" key="6">
    <source>
        <dbReference type="ARBA" id="ARBA00023033"/>
    </source>
</evidence>
<evidence type="ECO:0000256" key="2">
    <source>
        <dbReference type="ARBA" id="ARBA00022617"/>
    </source>
</evidence>
<comment type="similarity">
    <text evidence="1">Belongs to the cytochrome P450 family.</text>
</comment>
<evidence type="ECO:0000256" key="4">
    <source>
        <dbReference type="ARBA" id="ARBA00023002"/>
    </source>
</evidence>
<dbReference type="GO" id="GO:0020037">
    <property type="term" value="F:heme binding"/>
    <property type="evidence" value="ECO:0007669"/>
    <property type="project" value="InterPro"/>
</dbReference>
<dbReference type="SUPFAM" id="SSF48264">
    <property type="entry name" value="Cytochrome P450"/>
    <property type="match status" value="1"/>
</dbReference>
<dbReference type="InterPro" id="IPR002401">
    <property type="entry name" value="Cyt_P450_E_grp-I"/>
</dbReference>
<dbReference type="GO" id="GO:0004497">
    <property type="term" value="F:monooxygenase activity"/>
    <property type="evidence" value="ECO:0007669"/>
    <property type="project" value="UniProtKB-KW"/>
</dbReference>
<feature type="binding site" description="axial binding residue" evidence="7">
    <location>
        <position position="187"/>
    </location>
    <ligand>
        <name>heme</name>
        <dbReference type="ChEBI" id="CHEBI:30413"/>
    </ligand>
    <ligandPart>
        <name>Fe</name>
        <dbReference type="ChEBI" id="CHEBI:18248"/>
    </ligandPart>
</feature>
<evidence type="ECO:0000256" key="3">
    <source>
        <dbReference type="ARBA" id="ARBA00022723"/>
    </source>
</evidence>
<evidence type="ECO:0000313" key="8">
    <source>
        <dbReference type="EMBL" id="KAK9122568.1"/>
    </source>
</evidence>
<dbReference type="Proteomes" id="UP001417504">
    <property type="component" value="Unassembled WGS sequence"/>
</dbReference>
<proteinExistence type="inferred from homology"/>
<dbReference type="EMBL" id="JBBNAE010000005">
    <property type="protein sequence ID" value="KAK9122568.1"/>
    <property type="molecule type" value="Genomic_DNA"/>
</dbReference>
<dbReference type="GO" id="GO:0044550">
    <property type="term" value="P:secondary metabolite biosynthetic process"/>
    <property type="evidence" value="ECO:0007669"/>
    <property type="project" value="UniProtKB-ARBA"/>
</dbReference>
<dbReference type="PANTHER" id="PTHR24286">
    <property type="entry name" value="CYTOCHROME P450 26"/>
    <property type="match status" value="1"/>
</dbReference>
<keyword evidence="5 7" id="KW-0408">Iron</keyword>
<keyword evidence="6" id="KW-0503">Monooxygenase</keyword>
<keyword evidence="4" id="KW-0560">Oxidoreductase</keyword>
<protein>
    <recommendedName>
        <fullName evidence="10">Cytochrome P450</fullName>
    </recommendedName>
</protein>
<dbReference type="InterPro" id="IPR001128">
    <property type="entry name" value="Cyt_P450"/>
</dbReference>
<keyword evidence="3 7" id="KW-0479">Metal-binding</keyword>
<dbReference type="PANTHER" id="PTHR24286:SF384">
    <property type="entry name" value="P450, PUTATIVE (EUROFUNG)-RELATED"/>
    <property type="match status" value="1"/>
</dbReference>
<sequence>MKVIEKKRDEELKGNVEKDLISHLMDTKGDNGNLLTDEEIADSVILLMDDGHDTSSGTMMMLIKYLAEMPDVYQRVLEEQREIISQKKPGEKLNKNDIQKMKYSWNVVNEVLSLFPRIMGTFRKAKVDFIYNCFFIPKDWMIWWTRSSTHNDPQYFHNPEEFDPERFDRDTITPHSFVPIGGGPRMCPGKGKEFARVEILVFLLNLVQNFRRNLVYPDELITLDPMPTSSRGLPIYLNPHSDWSTMRVLTISMQA</sequence>